<keyword evidence="3" id="KW-0677">Repeat</keyword>
<dbReference type="PANTHER" id="PTHR16023">
    <property type="entry name" value="TAX1 BINDING PROTEIN-RELATED"/>
    <property type="match status" value="1"/>
</dbReference>
<feature type="domain" description="Vacuolar protein 14 C-terminal Fig4-binding" evidence="5">
    <location>
        <begin position="476"/>
        <end position="662"/>
    </location>
</feature>
<organism evidence="6 7">
    <name type="scientific">Theileria orientalis strain Shintoku</name>
    <dbReference type="NCBI Taxonomy" id="869250"/>
    <lineage>
        <taxon>Eukaryota</taxon>
        <taxon>Sar</taxon>
        <taxon>Alveolata</taxon>
        <taxon>Apicomplexa</taxon>
        <taxon>Aconoidasida</taxon>
        <taxon>Piroplasmida</taxon>
        <taxon>Theileriidae</taxon>
        <taxon>Theileria</taxon>
    </lineage>
</organism>
<comment type="subcellular location">
    <subcellularLocation>
        <location evidence="1">Endomembrane system</location>
    </subcellularLocation>
</comment>
<dbReference type="STRING" id="869250.J4D7Y0"/>
<dbReference type="OrthoDB" id="5574975at2759"/>
<dbReference type="InterPro" id="IPR026825">
    <property type="entry name" value="Vac14"/>
</dbReference>
<dbReference type="Pfam" id="PF11916">
    <property type="entry name" value="Vac14_Fig4_bd"/>
    <property type="match status" value="1"/>
</dbReference>
<dbReference type="InterPro" id="IPR011989">
    <property type="entry name" value="ARM-like"/>
</dbReference>
<dbReference type="GeneID" id="20714823"/>
<dbReference type="GO" id="GO:0010008">
    <property type="term" value="C:endosome membrane"/>
    <property type="evidence" value="ECO:0007669"/>
    <property type="project" value="TreeGrafter"/>
</dbReference>
<dbReference type="AlphaFoldDB" id="J4D7Y0"/>
<sequence>MLCERVANVRCKKVIMNRQDSHEFVPEHVTIQIVDFNPEFRKKGLVAIDVAVKNYVKAVESQKNEKSDRDSTIDETVKRFFEYVKKKYLDKPDPNYRIGGLMAVACAALALDKNLTRYSGSFIKQVLLSFYDQDIKVRYYACESLYNIIKKCKFESISCVDEIFDGICKNVRNEIQLTCDVDEDVKYASQMLNRLLCGIILELDDVPMDLITDMLANRIFVINPFIRHLIVSWKKIKIFADFMGGIDMIEYLPKVFLGLSNMLTDTNKDVRNSAESCLNDFLAMFKKKYSGTQLMNDELFKVILLNCKRTEHAIKMPNVVWMKEISAIQPQIIHFRGFYQFLDFIIASMEDAHEEINKMASEANRLLYDNVNTVKSLSHVDQIAKALTQRILESQNEQVILSVLDWFCLMLEISPGKMDSLCGFLSKSVVACFKQSHSQPIMESTLKTFFMLISMGDKHFELLALELLELFKNEKNLLEESGRVIVLNLCKQVGFERFYTIITNSMKLSNDKHFLNIMVHNLNWTLLTSVEAQEFRNALLTQEKRSLADQLQEIWSFNSASALSFALWTEKYDLAQEIVNDISTSTLSIDFLVNLDQIVQLMDTHIFIRLRLHLLKPDVYPSLLKSLLGKQKHILYCKYVVGLSMILPQNETNRNLMRRLNMSQLTLLGQQLRM</sequence>
<dbReference type="Pfam" id="PF12755">
    <property type="entry name" value="Vac14_Fab1_bd"/>
    <property type="match status" value="1"/>
</dbReference>
<dbReference type="InterPro" id="IPR016024">
    <property type="entry name" value="ARM-type_fold"/>
</dbReference>
<dbReference type="InterPro" id="IPR021841">
    <property type="entry name" value="VAC14_Fig4p-bd"/>
</dbReference>
<evidence type="ECO:0000256" key="2">
    <source>
        <dbReference type="ARBA" id="ARBA00010225"/>
    </source>
</evidence>
<dbReference type="Gene3D" id="1.25.10.10">
    <property type="entry name" value="Leucine-rich Repeat Variant"/>
    <property type="match status" value="2"/>
</dbReference>
<evidence type="ECO:0000256" key="1">
    <source>
        <dbReference type="ARBA" id="ARBA00004308"/>
    </source>
</evidence>
<comment type="similarity">
    <text evidence="2">Belongs to the VAC14 family.</text>
</comment>
<reference evidence="6 7" key="1">
    <citation type="journal article" date="2012" name="MBio">
        <title>Comparative genome analysis of three eukaryotic parasites with differing abilities to transform leukocytes reveals key mediators of Theileria-induced leukocyte transformation.</title>
        <authorList>
            <person name="Hayashida K."/>
            <person name="Hara Y."/>
            <person name="Abe T."/>
            <person name="Yamasaki C."/>
            <person name="Toyoda A."/>
            <person name="Kosuge T."/>
            <person name="Suzuki Y."/>
            <person name="Sato Y."/>
            <person name="Kawashima S."/>
            <person name="Katayama T."/>
            <person name="Wakaguri H."/>
            <person name="Inoue N."/>
            <person name="Homma K."/>
            <person name="Tada-Umezaki M."/>
            <person name="Yagi Y."/>
            <person name="Fujii Y."/>
            <person name="Habara T."/>
            <person name="Kanehisa M."/>
            <person name="Watanabe H."/>
            <person name="Ito K."/>
            <person name="Gojobori T."/>
            <person name="Sugawara H."/>
            <person name="Imanishi T."/>
            <person name="Weir W."/>
            <person name="Gardner M."/>
            <person name="Pain A."/>
            <person name="Shiels B."/>
            <person name="Hattori M."/>
            <person name="Nene V."/>
            <person name="Sugimoto C."/>
        </authorList>
    </citation>
    <scope>NUCLEOTIDE SEQUENCE [LARGE SCALE GENOMIC DNA]</scope>
    <source>
        <strain evidence="6 7">Shintoku</strain>
    </source>
</reference>
<dbReference type="EMBL" id="AP011947">
    <property type="protein sequence ID" value="BAM40440.1"/>
    <property type="molecule type" value="Genomic_DNA"/>
</dbReference>
<dbReference type="OMA" id="QCYQHVS"/>
<evidence type="ECO:0000313" key="6">
    <source>
        <dbReference type="EMBL" id="BAM40440.1"/>
    </source>
</evidence>
<evidence type="ECO:0000256" key="4">
    <source>
        <dbReference type="ARBA" id="ARBA00023136"/>
    </source>
</evidence>
<keyword evidence="7" id="KW-1185">Reference proteome</keyword>
<evidence type="ECO:0000313" key="7">
    <source>
        <dbReference type="Proteomes" id="UP000003786"/>
    </source>
</evidence>
<dbReference type="SUPFAM" id="SSF48371">
    <property type="entry name" value="ARM repeat"/>
    <property type="match status" value="1"/>
</dbReference>
<gene>
    <name evidence="6" type="ORF">TOT_020000696</name>
</gene>
<evidence type="ECO:0000256" key="3">
    <source>
        <dbReference type="ARBA" id="ARBA00022737"/>
    </source>
</evidence>
<name>J4D7Y0_THEOR</name>
<dbReference type="Proteomes" id="UP000003786">
    <property type="component" value="Chromosome 2"/>
</dbReference>
<evidence type="ECO:0000259" key="5">
    <source>
        <dbReference type="Pfam" id="PF11916"/>
    </source>
</evidence>
<dbReference type="VEuPathDB" id="PiroplasmaDB:TOT_020000696"/>
<keyword evidence="4" id="KW-0472">Membrane</keyword>
<dbReference type="GO" id="GO:0070772">
    <property type="term" value="C:PAS complex"/>
    <property type="evidence" value="ECO:0007669"/>
    <property type="project" value="InterPro"/>
</dbReference>
<dbReference type="PANTHER" id="PTHR16023:SF0">
    <property type="entry name" value="PROTEIN VAC14 HOMOLOG"/>
    <property type="match status" value="1"/>
</dbReference>
<dbReference type="RefSeq" id="XP_009690741.1">
    <property type="nucleotide sequence ID" value="XM_009692446.1"/>
</dbReference>
<proteinExistence type="inferred from homology"/>
<protein>
    <submittedName>
        <fullName evidence="6">HEAT repeat containing protein</fullName>
    </submittedName>
</protein>
<dbReference type="KEGG" id="tot:TOT_020000696"/>
<dbReference type="eggNOG" id="KOG0212">
    <property type="taxonomic scope" value="Eukaryota"/>
</dbReference>
<dbReference type="GO" id="GO:0006661">
    <property type="term" value="P:phosphatidylinositol biosynthetic process"/>
    <property type="evidence" value="ECO:0007669"/>
    <property type="project" value="InterPro"/>
</dbReference>
<accession>J4D7Y0</accession>